<feature type="transmembrane region" description="Helical" evidence="1">
    <location>
        <begin position="6"/>
        <end position="26"/>
    </location>
</feature>
<name>A0A1R1QQU6_9BACI</name>
<dbReference type="InterPro" id="IPR018604">
    <property type="entry name" value="YycI-like"/>
</dbReference>
<keyword evidence="1" id="KW-0472">Membrane</keyword>
<keyword evidence="1" id="KW-1133">Transmembrane helix</keyword>
<dbReference type="Gene3D" id="3.30.310.160">
    <property type="entry name" value="YycH protein, domain 2"/>
    <property type="match status" value="1"/>
</dbReference>
<keyword evidence="1" id="KW-0812">Transmembrane</keyword>
<keyword evidence="4" id="KW-1185">Reference proteome</keyword>
<dbReference type="EMBL" id="MTJL01000011">
    <property type="protein sequence ID" value="OMI07022.1"/>
    <property type="molecule type" value="Genomic_DNA"/>
</dbReference>
<evidence type="ECO:0000259" key="2">
    <source>
        <dbReference type="Pfam" id="PF09648"/>
    </source>
</evidence>
<accession>A0A1R1QQU6</accession>
<dbReference type="Pfam" id="PF09648">
    <property type="entry name" value="YycI"/>
    <property type="match status" value="1"/>
</dbReference>
<dbReference type="GO" id="GO:0016020">
    <property type="term" value="C:membrane"/>
    <property type="evidence" value="ECO:0007669"/>
    <property type="project" value="InterPro"/>
</dbReference>
<dbReference type="InterPro" id="IPR042274">
    <property type="entry name" value="YycH/YycI_2"/>
</dbReference>
<evidence type="ECO:0000313" key="4">
    <source>
        <dbReference type="Proteomes" id="UP000187367"/>
    </source>
</evidence>
<evidence type="ECO:0000256" key="1">
    <source>
        <dbReference type="SAM" id="Phobius"/>
    </source>
</evidence>
<gene>
    <name evidence="3" type="ORF">BW143_07440</name>
</gene>
<reference evidence="3 4" key="1">
    <citation type="submission" date="2017-01" db="EMBL/GenBank/DDBJ databases">
        <title>Bacillus phylogenomics.</title>
        <authorList>
            <person name="Dunlap C."/>
        </authorList>
    </citation>
    <scope>NUCLEOTIDE SEQUENCE [LARGE SCALE GENOMIC DNA]</scope>
    <source>
        <strain evidence="3 4">NRRL B-41282</strain>
    </source>
</reference>
<comment type="caution">
    <text evidence="3">The sequence shown here is derived from an EMBL/GenBank/DDBJ whole genome shotgun (WGS) entry which is preliminary data.</text>
</comment>
<dbReference type="OrthoDB" id="2388036at2"/>
<proteinExistence type="predicted"/>
<protein>
    <submittedName>
        <fullName evidence="3">Transcriptional regulator</fullName>
    </submittedName>
</protein>
<dbReference type="RefSeq" id="WP_076760110.1">
    <property type="nucleotide sequence ID" value="NZ_JARMDZ010000001.1"/>
</dbReference>
<evidence type="ECO:0000313" key="3">
    <source>
        <dbReference type="EMBL" id="OMI07022.1"/>
    </source>
</evidence>
<feature type="domain" description="Regulatory protein YycH-like" evidence="2">
    <location>
        <begin position="32"/>
        <end position="267"/>
    </location>
</feature>
<organism evidence="3 4">
    <name type="scientific">Bacillus swezeyi</name>
    <dbReference type="NCBI Taxonomy" id="1925020"/>
    <lineage>
        <taxon>Bacteria</taxon>
        <taxon>Bacillati</taxon>
        <taxon>Bacillota</taxon>
        <taxon>Bacilli</taxon>
        <taxon>Bacillales</taxon>
        <taxon>Bacillaceae</taxon>
        <taxon>Bacillus</taxon>
    </lineage>
</organism>
<dbReference type="Proteomes" id="UP000187367">
    <property type="component" value="Unassembled WGS sequence"/>
</dbReference>
<accession>A0A1R1S228</accession>
<sequence>MEWNRTKTIFIIVFLILDIFLAFQYFDKRRINQFPILEKSTLQEDMKADHISYGNLSKESSKGSSISAQKRIFKESEIKSLKGQKPKPLMNMSKGDPVTEIKMEFDKPIALPKTDIKTKAREIVNQEIIDGSKYKFWKIDKAQNQIIFFQTYNGNYIFQDRQNNANNEMGEVVLYFNDKNEVVSYKQSMLQEIKEVKTENLISAVGAVEALYYPDYLKKYSKIKSAELGYFTQYPLASAQIFVPVWRIEIQRKTDDKTIHEEFIVDARDGAVLQTQEKKEKS</sequence>
<dbReference type="AlphaFoldDB" id="A0A1R1QQU6"/>